<dbReference type="Gene3D" id="3.40.50.2000">
    <property type="entry name" value="Glycogen Phosphorylase B"/>
    <property type="match status" value="2"/>
</dbReference>
<comment type="catalytic activity">
    <reaction evidence="12">
        <text>glucuronate acceptor + UDP-alpha-D-glucuronate = acceptor beta-D-glucuronoside + UDP + H(+)</text>
        <dbReference type="Rhea" id="RHEA:21032"/>
        <dbReference type="ChEBI" id="CHEBI:15378"/>
        <dbReference type="ChEBI" id="CHEBI:58052"/>
        <dbReference type="ChEBI" id="CHEBI:58223"/>
        <dbReference type="ChEBI" id="CHEBI:132367"/>
        <dbReference type="ChEBI" id="CHEBI:132368"/>
        <dbReference type="EC" id="2.4.1.17"/>
    </reaction>
</comment>
<evidence type="ECO:0000256" key="9">
    <source>
        <dbReference type="ARBA" id="ARBA00023180"/>
    </source>
</evidence>
<evidence type="ECO:0000313" key="13">
    <source>
        <dbReference type="EMBL" id="CAH0395981.1"/>
    </source>
</evidence>
<evidence type="ECO:0000313" key="14">
    <source>
        <dbReference type="Proteomes" id="UP001152759"/>
    </source>
</evidence>
<feature type="transmembrane region" description="Helical" evidence="12">
    <location>
        <begin position="487"/>
        <end position="511"/>
    </location>
</feature>
<dbReference type="PANTHER" id="PTHR48043:SF159">
    <property type="entry name" value="EG:EG0003.4 PROTEIN-RELATED"/>
    <property type="match status" value="1"/>
</dbReference>
<dbReference type="AlphaFoldDB" id="A0A9P0AMH4"/>
<keyword evidence="8 12" id="KW-0472">Membrane</keyword>
<evidence type="ECO:0000256" key="5">
    <source>
        <dbReference type="ARBA" id="ARBA00022692"/>
    </source>
</evidence>
<dbReference type="GO" id="GO:0016020">
    <property type="term" value="C:membrane"/>
    <property type="evidence" value="ECO:0007669"/>
    <property type="project" value="UniProtKB-SubCell"/>
</dbReference>
<evidence type="ECO:0000256" key="10">
    <source>
        <dbReference type="ARBA" id="ARBA00046288"/>
    </source>
</evidence>
<keyword evidence="7 12" id="KW-1133">Transmembrane helix</keyword>
<evidence type="ECO:0000256" key="2">
    <source>
        <dbReference type="ARBA" id="ARBA00009995"/>
    </source>
</evidence>
<dbReference type="InterPro" id="IPR050271">
    <property type="entry name" value="UDP-glycosyltransferase"/>
</dbReference>
<dbReference type="CDD" id="cd03784">
    <property type="entry name" value="GT1_Gtf-like"/>
    <property type="match status" value="1"/>
</dbReference>
<keyword evidence="6" id="KW-0256">Endoplasmic reticulum</keyword>
<dbReference type="Proteomes" id="UP001152759">
    <property type="component" value="Chromosome 9"/>
</dbReference>
<keyword evidence="5 12" id="KW-0812">Transmembrane</keyword>
<keyword evidence="9" id="KW-0325">Glycoprotein</keyword>
<dbReference type="EC" id="2.4.1.17" evidence="12"/>
<accession>A0A9P0AMH4</accession>
<comment type="subcellular location">
    <subcellularLocation>
        <location evidence="10">Endomembrane system</location>
        <topology evidence="10">Single-pass type I membrane protein</topology>
    </subcellularLocation>
    <subcellularLocation>
        <location evidence="1">Endoplasmic reticulum</location>
    </subcellularLocation>
    <subcellularLocation>
        <location evidence="12">Membrane</location>
        <topology evidence="12">Single-pass membrane protein</topology>
    </subcellularLocation>
</comment>
<protein>
    <recommendedName>
        <fullName evidence="12">UDP-glucuronosyltransferase</fullName>
        <ecNumber evidence="12">2.4.1.17</ecNumber>
    </recommendedName>
</protein>
<gene>
    <name evidence="13" type="ORF">BEMITA_LOCUS14101</name>
</gene>
<keyword evidence="3 11" id="KW-0328">Glycosyltransferase</keyword>
<dbReference type="GO" id="GO:0015020">
    <property type="term" value="F:glucuronosyltransferase activity"/>
    <property type="evidence" value="ECO:0007669"/>
    <property type="project" value="UniProtKB-EC"/>
</dbReference>
<keyword evidence="14" id="KW-1185">Reference proteome</keyword>
<dbReference type="PANTHER" id="PTHR48043">
    <property type="entry name" value="EG:EG0003.4 PROTEIN-RELATED"/>
    <property type="match status" value="1"/>
</dbReference>
<dbReference type="GO" id="GO:0005783">
    <property type="term" value="C:endoplasmic reticulum"/>
    <property type="evidence" value="ECO:0007669"/>
    <property type="project" value="UniProtKB-SubCell"/>
</dbReference>
<dbReference type="InterPro" id="IPR002213">
    <property type="entry name" value="UDP_glucos_trans"/>
</dbReference>
<dbReference type="FunFam" id="3.40.50.2000:FF:000050">
    <property type="entry name" value="UDP-glucuronosyltransferase"/>
    <property type="match status" value="1"/>
</dbReference>
<evidence type="ECO:0000256" key="7">
    <source>
        <dbReference type="ARBA" id="ARBA00022989"/>
    </source>
</evidence>
<evidence type="ECO:0000256" key="8">
    <source>
        <dbReference type="ARBA" id="ARBA00023136"/>
    </source>
</evidence>
<dbReference type="SUPFAM" id="SSF53756">
    <property type="entry name" value="UDP-Glycosyltransferase/glycogen phosphorylase"/>
    <property type="match status" value="1"/>
</dbReference>
<evidence type="ECO:0000256" key="11">
    <source>
        <dbReference type="RuleBase" id="RU003718"/>
    </source>
</evidence>
<keyword evidence="4 11" id="KW-0808">Transferase</keyword>
<proteinExistence type="inferred from homology"/>
<sequence length="533" mass="60537">MIPISIFIILTLGILQTGAFKILVFFPMPSYSHQRAILSLTERLVSDGHELFVISPNAVPGLESHANYTYVDVSFAYEYFGDPDKDKNKDEVADLQTRFSKWELPRTCVAVASIARKEFESEAFRHFIRRVETERIQFDVAIIETWFTPFTCALTRLISGSTPIISMSTVNADIMAEDSLGSISHLSFVPAIFGEYTHRMSLWQKIENWVYHFYLTRAMKNAMDPAARVYFRDNFGPSSERLVDGCWSNASLSIVVSNSVYSYPRLLGPNVIETGPLHLKPPGRLPKNLQDWLDGAEKGVIFFSLGSNMRSKSLPVVARDNLMKFFKELPKGYRVLWKWELDGRIPGQSDNILTQKWMPQESVLAHPKVRVFITQGGLQSFQEAVHYGVPTVGIPWFGDQEFIAAKMVDAGVGAQLLPSDLYSYEKIKAALDMVLYDKRFFKNMQRLSAISRDFTAQAMDKAVFWVEHVARHGGATHLRPATADTSLFQYFCLDIITVILFLSSLIMFATYKVSRFVILFMISNKLTKKIKNS</sequence>
<evidence type="ECO:0000256" key="4">
    <source>
        <dbReference type="ARBA" id="ARBA00022679"/>
    </source>
</evidence>
<dbReference type="InterPro" id="IPR035595">
    <property type="entry name" value="UDP_glycos_trans_CS"/>
</dbReference>
<evidence type="ECO:0000256" key="6">
    <source>
        <dbReference type="ARBA" id="ARBA00022824"/>
    </source>
</evidence>
<evidence type="ECO:0000256" key="3">
    <source>
        <dbReference type="ARBA" id="ARBA00022676"/>
    </source>
</evidence>
<evidence type="ECO:0000256" key="1">
    <source>
        <dbReference type="ARBA" id="ARBA00004240"/>
    </source>
</evidence>
<evidence type="ECO:0000256" key="12">
    <source>
        <dbReference type="RuleBase" id="RU362059"/>
    </source>
</evidence>
<dbReference type="PROSITE" id="PS00375">
    <property type="entry name" value="UDPGT"/>
    <property type="match status" value="1"/>
</dbReference>
<name>A0A9P0AMH4_BEMTA</name>
<organism evidence="13 14">
    <name type="scientific">Bemisia tabaci</name>
    <name type="common">Sweetpotato whitefly</name>
    <name type="synonym">Aleurodes tabaci</name>
    <dbReference type="NCBI Taxonomy" id="7038"/>
    <lineage>
        <taxon>Eukaryota</taxon>
        <taxon>Metazoa</taxon>
        <taxon>Ecdysozoa</taxon>
        <taxon>Arthropoda</taxon>
        <taxon>Hexapoda</taxon>
        <taxon>Insecta</taxon>
        <taxon>Pterygota</taxon>
        <taxon>Neoptera</taxon>
        <taxon>Paraneoptera</taxon>
        <taxon>Hemiptera</taxon>
        <taxon>Sternorrhyncha</taxon>
        <taxon>Aleyrodoidea</taxon>
        <taxon>Aleyrodidae</taxon>
        <taxon>Aleyrodinae</taxon>
        <taxon>Bemisia</taxon>
    </lineage>
</organism>
<dbReference type="EMBL" id="OU963870">
    <property type="protein sequence ID" value="CAH0395981.1"/>
    <property type="molecule type" value="Genomic_DNA"/>
</dbReference>
<reference evidence="13" key="1">
    <citation type="submission" date="2021-12" db="EMBL/GenBank/DDBJ databases">
        <authorList>
            <person name="King R."/>
        </authorList>
    </citation>
    <scope>NUCLEOTIDE SEQUENCE</scope>
</reference>
<comment type="similarity">
    <text evidence="2 11">Belongs to the UDP-glycosyltransferase family.</text>
</comment>
<dbReference type="Pfam" id="PF00201">
    <property type="entry name" value="UDPGT"/>
    <property type="match status" value="1"/>
</dbReference>